<evidence type="ECO:0000256" key="3">
    <source>
        <dbReference type="ARBA" id="ARBA00022490"/>
    </source>
</evidence>
<dbReference type="HAMAP" id="MF_00114">
    <property type="entry name" value="DeoC_type1"/>
    <property type="match status" value="1"/>
</dbReference>
<dbReference type="PANTHER" id="PTHR10889:SF1">
    <property type="entry name" value="DEOXYRIBOSE-PHOSPHATE ALDOLASE"/>
    <property type="match status" value="1"/>
</dbReference>
<accession>A0A6J6BZB1</accession>
<dbReference type="SMART" id="SM01133">
    <property type="entry name" value="DeoC"/>
    <property type="match status" value="1"/>
</dbReference>
<evidence type="ECO:0000256" key="5">
    <source>
        <dbReference type="ARBA" id="ARBA00023270"/>
    </source>
</evidence>
<dbReference type="InterPro" id="IPR002915">
    <property type="entry name" value="DeoC/FbaB/LacD_aldolase"/>
</dbReference>
<protein>
    <recommendedName>
        <fullName evidence="2">deoxyribose-phosphate aldolase</fullName>
        <ecNumber evidence="2">4.1.2.4</ecNumber>
    </recommendedName>
    <alternativeName>
        <fullName evidence="6">2-deoxy-D-ribose 5-phosphate aldolase</fullName>
    </alternativeName>
</protein>
<keyword evidence="4" id="KW-0456">Lyase</keyword>
<name>A0A6J6BZB1_9ZZZZ</name>
<dbReference type="GO" id="GO:0004139">
    <property type="term" value="F:deoxyribose-phosphate aldolase activity"/>
    <property type="evidence" value="ECO:0007669"/>
    <property type="project" value="UniProtKB-EC"/>
</dbReference>
<dbReference type="PANTHER" id="PTHR10889">
    <property type="entry name" value="DEOXYRIBOSE-PHOSPHATE ALDOLASE"/>
    <property type="match status" value="1"/>
</dbReference>
<comment type="similarity">
    <text evidence="1">Belongs to the DeoC/FbaB aldolase family. DeoC type 1 subfamily.</text>
</comment>
<comment type="catalytic activity">
    <reaction evidence="7">
        <text>2-deoxy-D-ribose 5-phosphate = D-glyceraldehyde 3-phosphate + acetaldehyde</text>
        <dbReference type="Rhea" id="RHEA:12821"/>
        <dbReference type="ChEBI" id="CHEBI:15343"/>
        <dbReference type="ChEBI" id="CHEBI:59776"/>
        <dbReference type="ChEBI" id="CHEBI:62877"/>
        <dbReference type="EC" id="4.1.2.4"/>
    </reaction>
</comment>
<reference evidence="8" key="1">
    <citation type="submission" date="2020-05" db="EMBL/GenBank/DDBJ databases">
        <authorList>
            <person name="Chiriac C."/>
            <person name="Salcher M."/>
            <person name="Ghai R."/>
            <person name="Kavagutti S V."/>
        </authorList>
    </citation>
    <scope>NUCLEOTIDE SEQUENCE</scope>
</reference>
<dbReference type="CDD" id="cd00959">
    <property type="entry name" value="DeoC"/>
    <property type="match status" value="1"/>
</dbReference>
<dbReference type="GO" id="GO:0005737">
    <property type="term" value="C:cytoplasm"/>
    <property type="evidence" value="ECO:0007669"/>
    <property type="project" value="InterPro"/>
</dbReference>
<dbReference type="InterPro" id="IPR011343">
    <property type="entry name" value="DeoC"/>
</dbReference>
<dbReference type="SUPFAM" id="SSF51569">
    <property type="entry name" value="Aldolase"/>
    <property type="match status" value="1"/>
</dbReference>
<dbReference type="Pfam" id="PF01791">
    <property type="entry name" value="DeoC"/>
    <property type="match status" value="1"/>
</dbReference>
<evidence type="ECO:0000313" key="8">
    <source>
        <dbReference type="EMBL" id="CAB4543609.1"/>
    </source>
</evidence>
<evidence type="ECO:0000256" key="7">
    <source>
        <dbReference type="ARBA" id="ARBA00048791"/>
    </source>
</evidence>
<keyword evidence="5" id="KW-0704">Schiff base</keyword>
<dbReference type="EMBL" id="CAEZSE010000208">
    <property type="protein sequence ID" value="CAB4543609.1"/>
    <property type="molecule type" value="Genomic_DNA"/>
</dbReference>
<dbReference type="FunFam" id="3.20.20.70:FF:000044">
    <property type="entry name" value="Deoxyribose-phosphate aldolase"/>
    <property type="match status" value="1"/>
</dbReference>
<evidence type="ECO:0000256" key="2">
    <source>
        <dbReference type="ARBA" id="ARBA00012515"/>
    </source>
</evidence>
<dbReference type="AlphaFoldDB" id="A0A6J6BZB1"/>
<dbReference type="Gene3D" id="3.20.20.70">
    <property type="entry name" value="Aldolase class I"/>
    <property type="match status" value="1"/>
</dbReference>
<evidence type="ECO:0000256" key="6">
    <source>
        <dbReference type="ARBA" id="ARBA00032755"/>
    </source>
</evidence>
<proteinExistence type="inferred from homology"/>
<organism evidence="8">
    <name type="scientific">freshwater metagenome</name>
    <dbReference type="NCBI Taxonomy" id="449393"/>
    <lineage>
        <taxon>unclassified sequences</taxon>
        <taxon>metagenomes</taxon>
        <taxon>ecological metagenomes</taxon>
    </lineage>
</organism>
<dbReference type="GO" id="GO:0009264">
    <property type="term" value="P:deoxyribonucleotide catabolic process"/>
    <property type="evidence" value="ECO:0007669"/>
    <property type="project" value="InterPro"/>
</dbReference>
<gene>
    <name evidence="8" type="ORF">UFOPK1353_01074</name>
</gene>
<keyword evidence="3" id="KW-0963">Cytoplasm</keyword>
<dbReference type="NCBIfam" id="TIGR00126">
    <property type="entry name" value="deoC"/>
    <property type="match status" value="1"/>
</dbReference>
<dbReference type="EC" id="4.1.2.4" evidence="2"/>
<dbReference type="InterPro" id="IPR028581">
    <property type="entry name" value="DeoC_typeI"/>
</dbReference>
<dbReference type="InterPro" id="IPR013785">
    <property type="entry name" value="Aldolase_TIM"/>
</dbReference>
<evidence type="ECO:0000256" key="1">
    <source>
        <dbReference type="ARBA" id="ARBA00010936"/>
    </source>
</evidence>
<evidence type="ECO:0000256" key="4">
    <source>
        <dbReference type="ARBA" id="ARBA00023239"/>
    </source>
</evidence>
<sequence>MTSEELAKFIDHTQLAPESTSLDIAKLCDEAREFNVAAVCFSPSFLPLSALLLADLTSSNIKVACVVGFPSGAHAGAVKAFEARQATQNGATEIDMVVNLGFVFSANWLELGDEIAQVRAAIPAKTCLKVIIESAALTDAQIVTVCRVAVASGANFVKTSTGFHKSGGATVEAVKLMRATVGEAIGVKASGGIRTRKMALEMISAGATRLGTSATQTILAE</sequence>
<dbReference type="PIRSF" id="PIRSF001357">
    <property type="entry name" value="DeoC"/>
    <property type="match status" value="1"/>
</dbReference>
<dbReference type="GO" id="GO:0016052">
    <property type="term" value="P:carbohydrate catabolic process"/>
    <property type="evidence" value="ECO:0007669"/>
    <property type="project" value="TreeGrafter"/>
</dbReference>